<evidence type="ECO:0000313" key="4">
    <source>
        <dbReference type="Proteomes" id="UP001224359"/>
    </source>
</evidence>
<dbReference type="InterPro" id="IPR023346">
    <property type="entry name" value="Lysozyme-like_dom_sf"/>
</dbReference>
<proteinExistence type="inferred from homology"/>
<comment type="caution">
    <text evidence="3">The sequence shown here is derived from an EMBL/GenBank/DDBJ whole genome shotgun (WGS) entry which is preliminary data.</text>
</comment>
<reference evidence="3 4" key="1">
    <citation type="submission" date="2023-07" db="EMBL/GenBank/DDBJ databases">
        <title>Genomic Encyclopedia of Type Strains, Phase IV (KMG-IV): sequencing the most valuable type-strain genomes for metagenomic binning, comparative biology and taxonomic classification.</title>
        <authorList>
            <person name="Goeker M."/>
        </authorList>
    </citation>
    <scope>NUCLEOTIDE SEQUENCE [LARGE SCALE GENOMIC DNA]</scope>
    <source>
        <strain evidence="3 4">DSM 16460</strain>
    </source>
</reference>
<evidence type="ECO:0000259" key="2">
    <source>
        <dbReference type="Pfam" id="PF01464"/>
    </source>
</evidence>
<dbReference type="CDD" id="cd00254">
    <property type="entry name" value="LT-like"/>
    <property type="match status" value="1"/>
</dbReference>
<sequence>MVDSRMFEAVLGYQRAMQNSPFQANQQNNLSNQGMSGDSFQQLLTANMMPSLASGSGSSSGSMADALMPMGGSASSSSGLGSMANMMMPNAMSGSGSMASMMPVSSSNQGMMTDMFSSQTNQIKQALAQAGEEDLSVDTSDVEPSQFDDMIQSVAERFNLDQDLLKSVINAESGFNPQAISDAGAQGLMQLMPQTAEALGVTNPFDPQQNIEGGARYLSDMLNRYDGNLENALAAYNAGPGNVDQHGGVPPFAETQNYVSKILG</sequence>
<dbReference type="EMBL" id="JAUSTQ010000001">
    <property type="protein sequence ID" value="MDQ0158102.1"/>
    <property type="molecule type" value="Genomic_DNA"/>
</dbReference>
<dbReference type="PROSITE" id="PS00922">
    <property type="entry name" value="TRANSGLYCOSYLASE"/>
    <property type="match status" value="1"/>
</dbReference>
<dbReference type="Pfam" id="PF01464">
    <property type="entry name" value="SLT"/>
    <property type="match status" value="1"/>
</dbReference>
<protein>
    <recommendedName>
        <fullName evidence="2">Transglycosylase SLT domain-containing protein</fullName>
    </recommendedName>
</protein>
<dbReference type="RefSeq" id="WP_306973552.1">
    <property type="nucleotide sequence ID" value="NZ_JAUSTQ010000001.1"/>
</dbReference>
<accession>A0ABT9VB02</accession>
<evidence type="ECO:0000256" key="1">
    <source>
        <dbReference type="ARBA" id="ARBA00007734"/>
    </source>
</evidence>
<keyword evidence="4" id="KW-1185">Reference proteome</keyword>
<dbReference type="InterPro" id="IPR008258">
    <property type="entry name" value="Transglycosylase_SLT_dom_1"/>
</dbReference>
<comment type="similarity">
    <text evidence="1">Belongs to the transglycosylase Slt family.</text>
</comment>
<gene>
    <name evidence="3" type="ORF">J2S77_000052</name>
</gene>
<dbReference type="SUPFAM" id="SSF53955">
    <property type="entry name" value="Lysozyme-like"/>
    <property type="match status" value="1"/>
</dbReference>
<dbReference type="PANTHER" id="PTHR37423:SF2">
    <property type="entry name" value="MEMBRANE-BOUND LYTIC MUREIN TRANSGLYCOSYLASE C"/>
    <property type="match status" value="1"/>
</dbReference>
<evidence type="ECO:0000313" key="3">
    <source>
        <dbReference type="EMBL" id="MDQ0158102.1"/>
    </source>
</evidence>
<organism evidence="3 4">
    <name type="scientific">Alkalibacillus salilacus</name>
    <dbReference type="NCBI Taxonomy" id="284582"/>
    <lineage>
        <taxon>Bacteria</taxon>
        <taxon>Bacillati</taxon>
        <taxon>Bacillota</taxon>
        <taxon>Bacilli</taxon>
        <taxon>Bacillales</taxon>
        <taxon>Bacillaceae</taxon>
        <taxon>Alkalibacillus</taxon>
    </lineage>
</organism>
<dbReference type="InterPro" id="IPR000189">
    <property type="entry name" value="Transglyc_AS"/>
</dbReference>
<dbReference type="Gene3D" id="1.10.530.10">
    <property type="match status" value="1"/>
</dbReference>
<dbReference type="PANTHER" id="PTHR37423">
    <property type="entry name" value="SOLUBLE LYTIC MUREIN TRANSGLYCOSYLASE-RELATED"/>
    <property type="match status" value="1"/>
</dbReference>
<name>A0ABT9VB02_9BACI</name>
<dbReference type="Proteomes" id="UP001224359">
    <property type="component" value="Unassembled WGS sequence"/>
</dbReference>
<feature type="domain" description="Transglycosylase SLT" evidence="2">
    <location>
        <begin position="150"/>
        <end position="254"/>
    </location>
</feature>